<protein>
    <submittedName>
        <fullName evidence="1">Uncharacterized protein</fullName>
    </submittedName>
</protein>
<dbReference type="EMBL" id="CP036271">
    <property type="protein sequence ID" value="QDT55509.1"/>
    <property type="molecule type" value="Genomic_DNA"/>
</dbReference>
<sequence>MNIVSTLLTPAAGTLTPVADIVAAVRKAIPHAHLKRGEVVAWISEAGHRLTFAGGQLQAADVKLN</sequence>
<reference evidence="1 2" key="1">
    <citation type="submission" date="2019-02" db="EMBL/GenBank/DDBJ databases">
        <title>Deep-cultivation of Planctomycetes and their phenomic and genomic characterization uncovers novel biology.</title>
        <authorList>
            <person name="Wiegand S."/>
            <person name="Jogler M."/>
            <person name="Boedeker C."/>
            <person name="Pinto D."/>
            <person name="Vollmers J."/>
            <person name="Rivas-Marin E."/>
            <person name="Kohn T."/>
            <person name="Peeters S.H."/>
            <person name="Heuer A."/>
            <person name="Rast P."/>
            <person name="Oberbeckmann S."/>
            <person name="Bunk B."/>
            <person name="Jeske O."/>
            <person name="Meyerdierks A."/>
            <person name="Storesund J.E."/>
            <person name="Kallscheuer N."/>
            <person name="Luecker S."/>
            <person name="Lage O.M."/>
            <person name="Pohl T."/>
            <person name="Merkel B.J."/>
            <person name="Hornburger P."/>
            <person name="Mueller R.-W."/>
            <person name="Bruemmer F."/>
            <person name="Labrenz M."/>
            <person name="Spormann A.M."/>
            <person name="Op den Camp H."/>
            <person name="Overmann J."/>
            <person name="Amann R."/>
            <person name="Jetten M.S.M."/>
            <person name="Mascher T."/>
            <person name="Medema M.H."/>
            <person name="Devos D.P."/>
            <person name="Kaster A.-K."/>
            <person name="Ovreas L."/>
            <person name="Rohde M."/>
            <person name="Galperin M.Y."/>
            <person name="Jogler C."/>
        </authorList>
    </citation>
    <scope>NUCLEOTIDE SEQUENCE [LARGE SCALE GENOMIC DNA]</scope>
    <source>
        <strain evidence="1 2">Pan44</strain>
    </source>
</reference>
<proteinExistence type="predicted"/>
<accession>A0A517SHA1</accession>
<evidence type="ECO:0000313" key="2">
    <source>
        <dbReference type="Proteomes" id="UP000315700"/>
    </source>
</evidence>
<dbReference type="RefSeq" id="WP_145031370.1">
    <property type="nucleotide sequence ID" value="NZ_CP036271.1"/>
</dbReference>
<dbReference type="KEGG" id="ccos:Pan44_35530"/>
<gene>
    <name evidence="1" type="ORF">Pan44_35530</name>
</gene>
<dbReference type="Proteomes" id="UP000315700">
    <property type="component" value="Chromosome"/>
</dbReference>
<evidence type="ECO:0000313" key="1">
    <source>
        <dbReference type="EMBL" id="QDT55509.1"/>
    </source>
</evidence>
<name>A0A517SHA1_9PLAN</name>
<organism evidence="1 2">
    <name type="scientific">Caulifigura coniformis</name>
    <dbReference type="NCBI Taxonomy" id="2527983"/>
    <lineage>
        <taxon>Bacteria</taxon>
        <taxon>Pseudomonadati</taxon>
        <taxon>Planctomycetota</taxon>
        <taxon>Planctomycetia</taxon>
        <taxon>Planctomycetales</taxon>
        <taxon>Planctomycetaceae</taxon>
        <taxon>Caulifigura</taxon>
    </lineage>
</organism>
<keyword evidence="2" id="KW-1185">Reference proteome</keyword>
<dbReference type="InParanoid" id="A0A517SHA1"/>
<dbReference type="AlphaFoldDB" id="A0A517SHA1"/>